<dbReference type="InterPro" id="IPR009081">
    <property type="entry name" value="PP-bd_ACP"/>
</dbReference>
<dbReference type="GO" id="GO:0005737">
    <property type="term" value="C:cytoplasm"/>
    <property type="evidence" value="ECO:0007669"/>
    <property type="project" value="TreeGrafter"/>
</dbReference>
<dbReference type="GO" id="GO:0044550">
    <property type="term" value="P:secondary metabolite biosynthetic process"/>
    <property type="evidence" value="ECO:0007669"/>
    <property type="project" value="TreeGrafter"/>
</dbReference>
<dbReference type="Gene3D" id="3.30.559.30">
    <property type="entry name" value="Nonribosomal peptide synthetase, condensation domain"/>
    <property type="match status" value="1"/>
</dbReference>
<dbReference type="Pfam" id="PF00668">
    <property type="entry name" value="Condensation"/>
    <property type="match status" value="1"/>
</dbReference>
<dbReference type="InterPro" id="IPR013120">
    <property type="entry name" value="FAR_NAD-bd"/>
</dbReference>
<dbReference type="Gene3D" id="1.10.1200.10">
    <property type="entry name" value="ACP-like"/>
    <property type="match status" value="1"/>
</dbReference>
<feature type="compositionally biased region" description="Low complexity" evidence="4">
    <location>
        <begin position="911"/>
        <end position="921"/>
    </location>
</feature>
<dbReference type="CDD" id="cd19545">
    <property type="entry name" value="FUM14_C_NRPS-like"/>
    <property type="match status" value="1"/>
</dbReference>
<dbReference type="InterPro" id="IPR023213">
    <property type="entry name" value="CAT-like_dom_sf"/>
</dbReference>
<feature type="region of interest" description="Disordered" evidence="4">
    <location>
        <begin position="53"/>
        <end position="88"/>
    </location>
</feature>
<dbReference type="InterPro" id="IPR045851">
    <property type="entry name" value="AMP-bd_C_sf"/>
</dbReference>
<dbReference type="FunFam" id="3.40.50.980:FF:000001">
    <property type="entry name" value="Non-ribosomal peptide synthetase"/>
    <property type="match status" value="1"/>
</dbReference>
<proteinExistence type="predicted"/>
<dbReference type="GO" id="GO:0043041">
    <property type="term" value="P:amino acid activation for nonribosomal peptide biosynthetic process"/>
    <property type="evidence" value="ECO:0007669"/>
    <property type="project" value="TreeGrafter"/>
</dbReference>
<dbReference type="NCBIfam" id="TIGR01733">
    <property type="entry name" value="AA-adenyl-dom"/>
    <property type="match status" value="2"/>
</dbReference>
<dbReference type="Gene3D" id="3.40.50.720">
    <property type="entry name" value="NAD(P)-binding Rossmann-like Domain"/>
    <property type="match status" value="1"/>
</dbReference>
<evidence type="ECO:0000256" key="2">
    <source>
        <dbReference type="ARBA" id="ARBA00022553"/>
    </source>
</evidence>
<dbReference type="InterPro" id="IPR020845">
    <property type="entry name" value="AMP-binding_CS"/>
</dbReference>
<dbReference type="InterPro" id="IPR042099">
    <property type="entry name" value="ANL_N_sf"/>
</dbReference>
<name>I1UYE6_9PEZI</name>
<reference evidence="6" key="1">
    <citation type="submission" date="2012-01" db="EMBL/GenBank/DDBJ databases">
        <title>Life-style transitions in plant pathogenic fungi deciphered by comparative genome and transcriptome analysis.</title>
        <authorList>
            <person name="Vaillancourt L."/>
            <person name="O'Connell R."/>
            <person name="Torres M."/>
            <person name="Lebrun M.-H."/>
        </authorList>
    </citation>
    <scope>NUCLEOTIDE SEQUENCE</scope>
</reference>
<dbReference type="PANTHER" id="PTHR45527:SF1">
    <property type="entry name" value="FATTY ACID SYNTHASE"/>
    <property type="match status" value="1"/>
</dbReference>
<dbReference type="InterPro" id="IPR010071">
    <property type="entry name" value="AA_adenyl_dom"/>
</dbReference>
<dbReference type="NCBIfam" id="TIGR01746">
    <property type="entry name" value="Thioester-redct"/>
    <property type="match status" value="1"/>
</dbReference>
<dbReference type="PROSITE" id="PS00455">
    <property type="entry name" value="AMP_BINDING"/>
    <property type="match status" value="2"/>
</dbReference>
<dbReference type="Gene3D" id="3.40.50.12780">
    <property type="entry name" value="N-terminal domain of ligase-like"/>
    <property type="match status" value="2"/>
</dbReference>
<dbReference type="InterPro" id="IPR036736">
    <property type="entry name" value="ACP-like_sf"/>
</dbReference>
<feature type="compositionally biased region" description="Polar residues" evidence="4">
    <location>
        <begin position="895"/>
        <end position="910"/>
    </location>
</feature>
<dbReference type="Gene3D" id="3.30.300.30">
    <property type="match status" value="2"/>
</dbReference>
<organism evidence="6">
    <name type="scientific">Colletotrichum higginsianum</name>
    <dbReference type="NCBI Taxonomy" id="80884"/>
    <lineage>
        <taxon>Eukaryota</taxon>
        <taxon>Fungi</taxon>
        <taxon>Dikarya</taxon>
        <taxon>Ascomycota</taxon>
        <taxon>Pezizomycotina</taxon>
        <taxon>Sordariomycetes</taxon>
        <taxon>Hypocreomycetidae</taxon>
        <taxon>Glomerellales</taxon>
        <taxon>Glomerellaceae</taxon>
        <taxon>Colletotrichum</taxon>
        <taxon>Colletotrichum destructivum species complex</taxon>
    </lineage>
</organism>
<dbReference type="PROSITE" id="PS50075">
    <property type="entry name" value="CARRIER"/>
    <property type="match status" value="1"/>
</dbReference>
<dbReference type="SUPFAM" id="SSF51735">
    <property type="entry name" value="NAD(P)-binding Rossmann-fold domains"/>
    <property type="match status" value="1"/>
</dbReference>
<dbReference type="InterPro" id="IPR036291">
    <property type="entry name" value="NAD(P)-bd_dom_sf"/>
</dbReference>
<evidence type="ECO:0000256" key="4">
    <source>
        <dbReference type="SAM" id="MobiDB-lite"/>
    </source>
</evidence>
<dbReference type="SUPFAM" id="SSF52777">
    <property type="entry name" value="CoA-dependent acyltransferases"/>
    <property type="match status" value="2"/>
</dbReference>
<dbReference type="SUPFAM" id="SSF47336">
    <property type="entry name" value="ACP-like"/>
    <property type="match status" value="1"/>
</dbReference>
<accession>I1UYE6</accession>
<dbReference type="CDD" id="cd05918">
    <property type="entry name" value="A_NRPS_SidN3_like"/>
    <property type="match status" value="2"/>
</dbReference>
<evidence type="ECO:0000256" key="1">
    <source>
        <dbReference type="ARBA" id="ARBA00022450"/>
    </source>
</evidence>
<dbReference type="EMBL" id="JQ389499">
    <property type="protein sequence ID" value="AFI23573.1"/>
    <property type="molecule type" value="Genomic_DNA"/>
</dbReference>
<dbReference type="Pfam" id="PF00550">
    <property type="entry name" value="PP-binding"/>
    <property type="match status" value="1"/>
</dbReference>
<dbReference type="FunFam" id="3.30.300.30:FF:000015">
    <property type="entry name" value="Nonribosomal peptide synthase SidD"/>
    <property type="match status" value="2"/>
</dbReference>
<dbReference type="FunFam" id="3.40.50.12780:FF:000014">
    <property type="entry name" value="Nonribosomal peptide synthetase 1"/>
    <property type="match status" value="1"/>
</dbReference>
<dbReference type="Pfam" id="PF07993">
    <property type="entry name" value="NAD_binding_4"/>
    <property type="match status" value="1"/>
</dbReference>
<dbReference type="Pfam" id="PF00501">
    <property type="entry name" value="AMP-binding"/>
    <property type="match status" value="2"/>
</dbReference>
<feature type="region of interest" description="Disordered" evidence="4">
    <location>
        <begin position="863"/>
        <end position="921"/>
    </location>
</feature>
<keyword evidence="3" id="KW-0436">Ligase</keyword>
<dbReference type="SUPFAM" id="SSF56801">
    <property type="entry name" value="Acetyl-CoA synthetase-like"/>
    <property type="match status" value="2"/>
</dbReference>
<keyword evidence="2" id="KW-0597">Phosphoprotein</keyword>
<dbReference type="PANTHER" id="PTHR45527">
    <property type="entry name" value="NONRIBOSOMAL PEPTIDE SYNTHETASE"/>
    <property type="match status" value="1"/>
</dbReference>
<sequence>MLSTDGRWKLTPRLHSVKFVFDAPTPADSPTPDEIVFENPFPAGVPGVPKRFVFRSPTTRGPEQDDTHTVHGPPGHGHDSPDAGTPPGEALFAAAAAKETTVDAESTARQLSHVRGPVVDLKGDIGPAVCAAWALVLSSSLSSSSQTDKEDINFGLSVSNNTDWEALSPPLPTRLAVSRHTRASVFLRDVADSTAALSGVPKTEPWLKAPAPDKNESQTTVIALSAAAPDTHELSDFLSDWAIRLECRIKEQELELSATFDHHFSRPAVRLLLNDVEHVLWQLDNLFGEKTTLGNVKMLSPASQRHLVQLNRPLPKEEHVLVHDVIDQQVQSEPHAPAICAWDGNMSYSQLQQCTKQLAHHLSNMGVGPEVLVPVIFEKSLWSVVAILAVVRAGGAVVALDPSLPAARIRMIVQDVKASVVISSPGSQYRIPEEILPGNRVIVDESFCRRLPARTAATSLPPTKPPWTTPDNALYVVYTSGSTGKPKGVVVPHAAFCSSAKGFSKAIRLDSPSARVLQYSSFSFDISMLEILSTLMVGACLCIPSEEERMNNLARCISSMGVNWAMLTPSVASLMSPEEAPGLEVLCFVGEALPQAVADTWAGHVQAINAYGPAECSAITIVSEPRTKGVKSISLGRPANCAVWIVGEDGRLAPFNTVGEIVIEGPPVARGYLGDREKTGAVFLDDPGFLRGVTRDSGRCYRTGDLGRMRVDGSVDFLGRKDGQVKINGQRVELGEVEHHLARCLGSTNTPGSPKTTWDVAVELLRPIGADHGILTAFVTPASKSSTGVTTDGRIEILVSETDRTWHDTNSRFREASAELATVLPAYMVPRAVIACHRLPLSPSGKVDRKSLRGLGNGMTTQQLLRSPARGETASEVETETSVILPPGGLPESEAGSSVGQFTISSGNTKPSSEASLSLFSPSDSEVTPIEAVLRKAWAMVLGVPGDTISPEDDFFALGGDSIGAIKVVAACRRLALQINVASIFKNSVLRRMALVCKRAGEDDEDNPARSARCTTTPFQFLDPDAVPELREEASFQCDVRAEDIQDLYPCTNMQEGLMAVNLTRPGSYTGRWIHSLPQDVDLARFKSVWEHIHATSPILRTRFATTASAGSLQAVIRERVRWLAHHDLEAYLDEDDSRPMYPGDPLNRFALVTSGDGAVTFVWTIHHMLYDGWSLAMLCSRLNDLYHGRVAKPATDYRRFIAYTRELSPSASEYWKRELWGSPASSFPAASPDPRHQSFARAVVRDELAIDIDPSSGVTMSTFVRAAWALMVGHFSVSDDVLFGATVSGRNAPLDDIESVEGPTIATVPVRVRIDRKLAMVDFLRRIQDQAASMIPFEQTGIQGIKALNDDTRRACEFQNLLVVQAGGGWEETGPGPLLKPAYREEYTTFPVTCEAWLHPGRVEFATHVDEEVTSRVFVAHAIETVKIIMTQLARATIGTSCSSLKIADIAFDKVSCLSQSVCDNDQEPVKVSAMLHELITKQSRVEPERDAVVSTTDRLSYATLESMASALGQRLVDSGVSPGDMIPMCFEKSVWTVVALLGALKAGAVFVPLDPSQPISRLREVVAQVRARTVLMSAFQAKATDLGTLERIIVDRESLERPGSSDDPEMLATRSTPDSPAYVIFTSGSTGTPKGIVVSHAAFASSAAAHGSVFGMSRDNRVLQFSAYSFDASLFEILTTLIHGGTVCVAMEAERLESIGGFMRRMNVDLALLTPSVARIVDPAEVPSLRTLILGGEAPDGVLVKKWRDAGTRLFNAYGPSECSVIAACHCYSAHTDPRTIGLPVGCSSWIVNADDNEASLVADGDIGEMLLGGATLADGYLNDPARTAAAFVDSSSWPLESRPRDAGRLYKTGDLVRKDSDGNMVYVGRKDMQVKVNGQRIEIGDIESHLSGCLRFQRGVVVFPTKGPLSSQLVVVLEAENSHRSATGHPHAEESCNKEVDDIRQELSEKVPSIMVPAHWLGINKLSHKGFPLSASGKVDRKLITTWLEGLSGREPSIFGKTSQSSTELAVILPDDTPAYELAEKIYSLVPSRSLSPRSAIAGGFDDILLHASGLDSLNMMSLMHFIHTKYRTRVSMQFLMDEQTSIRSLAAFISRSSPRRNSVQASAPPATSQTIDIMAQVNRYDDELSRLSGSVPEASFSRPKNKDSGLNVFLTGASGYLGTQILRQLLERSDVGRVTALVRSSSPQAARSRVVDTAQKALWWTEFHDDKLDVWDGDLSRAQLGLAQERWDLLGDGHSFDAIIHNGAAVHWNKSYSALEAVNVGSTVQLLRLAIRNPSLRFAYVSGGRQWRSEVERDEDVALELASAMGYSQTKFVAEVLVKRAAERCRPLWRNIAVYRPGLVIGTATEGVANLDDYIWRLTSANIDIGAYNADDEDAWLHVSDAATTAAGAIRTALEPTPRGNAVESQEDGMTWGGFWRLVQASGYHIRPTPASEWFSAVRGDVDARREAHPLWPLAHLLYDGSMEWDVRSSRVNECPVRLKVAVRRNLEFLMRIGFLPAVGSVTHSIKRPTNSFRRSGS</sequence>
<protein>
    <submittedName>
        <fullName evidence="6">Non-ribosomal peptide synthetase</fullName>
    </submittedName>
</protein>
<evidence type="ECO:0000259" key="5">
    <source>
        <dbReference type="PROSITE" id="PS50075"/>
    </source>
</evidence>
<keyword evidence="1" id="KW-0596">Phosphopantetheine</keyword>
<evidence type="ECO:0000256" key="3">
    <source>
        <dbReference type="ARBA" id="ARBA00022598"/>
    </source>
</evidence>
<gene>
    <name evidence="6" type="primary">NRPS7</name>
</gene>
<feature type="domain" description="Carrier" evidence="5">
    <location>
        <begin position="928"/>
        <end position="1001"/>
    </location>
</feature>
<dbReference type="InterPro" id="IPR010080">
    <property type="entry name" value="Thioester_reductase-like_dom"/>
</dbReference>
<evidence type="ECO:0000313" key="6">
    <source>
        <dbReference type="EMBL" id="AFI23573.1"/>
    </source>
</evidence>
<feature type="compositionally biased region" description="Low complexity" evidence="4">
    <location>
        <begin position="872"/>
        <end position="883"/>
    </location>
</feature>
<dbReference type="GO" id="GO:0016874">
    <property type="term" value="F:ligase activity"/>
    <property type="evidence" value="ECO:0007669"/>
    <property type="project" value="UniProtKB-KW"/>
</dbReference>
<dbReference type="Gene3D" id="3.30.559.10">
    <property type="entry name" value="Chloramphenicol acetyltransferase-like domain"/>
    <property type="match status" value="1"/>
</dbReference>
<dbReference type="GO" id="GO:0031177">
    <property type="term" value="F:phosphopantetheine binding"/>
    <property type="evidence" value="ECO:0007669"/>
    <property type="project" value="TreeGrafter"/>
</dbReference>
<dbReference type="InterPro" id="IPR000873">
    <property type="entry name" value="AMP-dep_synth/lig_dom"/>
</dbReference>
<dbReference type="InterPro" id="IPR001242">
    <property type="entry name" value="Condensation_dom"/>
</dbReference>